<dbReference type="GO" id="GO:0098542">
    <property type="term" value="P:defense response to other organism"/>
    <property type="evidence" value="ECO:0007669"/>
    <property type="project" value="InterPro"/>
</dbReference>
<gene>
    <name evidence="8" type="ORF">B296_00013837</name>
</gene>
<dbReference type="AlphaFoldDB" id="A0A427AS82"/>
<evidence type="ECO:0000256" key="3">
    <source>
        <dbReference type="ARBA" id="ARBA00022989"/>
    </source>
</evidence>
<evidence type="ECO:0000256" key="1">
    <source>
        <dbReference type="ARBA" id="ARBA00004167"/>
    </source>
</evidence>
<feature type="domain" description="Late embryogenesis abundant protein LEA-2 subgroup" evidence="7">
    <location>
        <begin position="115"/>
        <end position="213"/>
    </location>
</feature>
<evidence type="ECO:0000313" key="8">
    <source>
        <dbReference type="EMBL" id="RRT79063.1"/>
    </source>
</evidence>
<evidence type="ECO:0000259" key="7">
    <source>
        <dbReference type="Pfam" id="PF03168"/>
    </source>
</evidence>
<evidence type="ECO:0000313" key="9">
    <source>
        <dbReference type="Proteomes" id="UP000287651"/>
    </source>
</evidence>
<sequence>MADQVYTSSKPIPGGAPPPAFPATKSQINGATRLAYRPQPAKPSRRRSGRGLCCSCCLSLIMILAVLIILAAIASGVFYTIYRPRRPVFSVSSLRFTDLKVSAGGHLTSRLNINVTARNPNKKLVYLYDPISVSILSGGVDVGDGTFAAFVQDAASSTLVSAAASSSGQLLDSAAASDLRKSSSMPVEIDMETRAGVKIGGLKTKKMRIKVRCAGISVAVPKGKKAVVAASPGGDCKVKLRIKIWKWTL</sequence>
<feature type="transmembrane region" description="Helical" evidence="6">
    <location>
        <begin position="52"/>
        <end position="82"/>
    </location>
</feature>
<dbReference type="Pfam" id="PF03168">
    <property type="entry name" value="LEA_2"/>
    <property type="match status" value="1"/>
</dbReference>
<name>A0A427AS82_ENSVE</name>
<keyword evidence="3 6" id="KW-1133">Transmembrane helix</keyword>
<feature type="region of interest" description="Disordered" evidence="5">
    <location>
        <begin position="1"/>
        <end position="21"/>
    </location>
</feature>
<dbReference type="GO" id="GO:0005886">
    <property type="term" value="C:plasma membrane"/>
    <property type="evidence" value="ECO:0007669"/>
    <property type="project" value="TreeGrafter"/>
</dbReference>
<dbReference type="Proteomes" id="UP000287651">
    <property type="component" value="Unassembled WGS sequence"/>
</dbReference>
<keyword evidence="4 6" id="KW-0472">Membrane</keyword>
<proteinExistence type="predicted"/>
<comment type="subcellular location">
    <subcellularLocation>
        <location evidence="1">Membrane</location>
        <topology evidence="1">Single-pass membrane protein</topology>
    </subcellularLocation>
</comment>
<dbReference type="PANTHER" id="PTHR31234:SF2">
    <property type="entry name" value="OS05G0199100 PROTEIN"/>
    <property type="match status" value="1"/>
</dbReference>
<dbReference type="Gene3D" id="2.60.40.1820">
    <property type="match status" value="1"/>
</dbReference>
<evidence type="ECO:0000256" key="5">
    <source>
        <dbReference type="SAM" id="MobiDB-lite"/>
    </source>
</evidence>
<dbReference type="InterPro" id="IPR044839">
    <property type="entry name" value="NDR1-like"/>
</dbReference>
<keyword evidence="2 6" id="KW-0812">Transmembrane</keyword>
<evidence type="ECO:0000256" key="4">
    <source>
        <dbReference type="ARBA" id="ARBA00023136"/>
    </source>
</evidence>
<organism evidence="8 9">
    <name type="scientific">Ensete ventricosum</name>
    <name type="common">Abyssinian banana</name>
    <name type="synonym">Musa ensete</name>
    <dbReference type="NCBI Taxonomy" id="4639"/>
    <lineage>
        <taxon>Eukaryota</taxon>
        <taxon>Viridiplantae</taxon>
        <taxon>Streptophyta</taxon>
        <taxon>Embryophyta</taxon>
        <taxon>Tracheophyta</taxon>
        <taxon>Spermatophyta</taxon>
        <taxon>Magnoliopsida</taxon>
        <taxon>Liliopsida</taxon>
        <taxon>Zingiberales</taxon>
        <taxon>Musaceae</taxon>
        <taxon>Ensete</taxon>
    </lineage>
</organism>
<accession>A0A427AS82</accession>
<evidence type="ECO:0000256" key="2">
    <source>
        <dbReference type="ARBA" id="ARBA00022692"/>
    </source>
</evidence>
<feature type="compositionally biased region" description="Polar residues" evidence="5">
    <location>
        <begin position="1"/>
        <end position="10"/>
    </location>
</feature>
<dbReference type="PANTHER" id="PTHR31234">
    <property type="entry name" value="LATE EMBRYOGENESIS ABUNDANT (LEA) HYDROXYPROLINE-RICH GLYCOPROTEIN FAMILY"/>
    <property type="match status" value="1"/>
</dbReference>
<protein>
    <recommendedName>
        <fullName evidence="7">Late embryogenesis abundant protein LEA-2 subgroup domain-containing protein</fullName>
    </recommendedName>
</protein>
<dbReference type="EMBL" id="AMZH03001505">
    <property type="protein sequence ID" value="RRT79063.1"/>
    <property type="molecule type" value="Genomic_DNA"/>
</dbReference>
<evidence type="ECO:0000256" key="6">
    <source>
        <dbReference type="SAM" id="Phobius"/>
    </source>
</evidence>
<reference evidence="8 9" key="1">
    <citation type="journal article" date="2014" name="Agronomy (Basel)">
        <title>A Draft Genome Sequence for Ensete ventricosum, the Drought-Tolerant Tree Against Hunger.</title>
        <authorList>
            <person name="Harrison J."/>
            <person name="Moore K.A."/>
            <person name="Paszkiewicz K."/>
            <person name="Jones T."/>
            <person name="Grant M."/>
            <person name="Ambacheew D."/>
            <person name="Muzemil S."/>
            <person name="Studholme D.J."/>
        </authorList>
    </citation>
    <scope>NUCLEOTIDE SEQUENCE [LARGE SCALE GENOMIC DNA]</scope>
</reference>
<comment type="caution">
    <text evidence="8">The sequence shown here is derived from an EMBL/GenBank/DDBJ whole genome shotgun (WGS) entry which is preliminary data.</text>
</comment>
<dbReference type="InterPro" id="IPR004864">
    <property type="entry name" value="LEA_2"/>
</dbReference>